<sequence length="283" mass="31696">MNAPDASLLTTRDFPQDQEGWVRFFQQAEIPVLATTAGALEELRENEDAVDARMLAEIISADPLMTLKLLAYTSGMKQSARRQTDVETATEALVLIGITPFFRAFGPQPTVEEHLREQPDAMQGLRKVIDRAHRAARFALSFAVHRFDHDAPVIYEAALLHDFTEMLLWLHAPQLALEISARQKADPTLRSLSVQRTLLGVPLTDIQHALMLAWRLPELLVRITDDRQEGATQVRNVMLAIRLARHTSQAWSNPAVPDDVRDIAQLLNLGLEPTLALLHEIDG</sequence>
<feature type="domain" description="HDOD" evidence="1">
    <location>
        <begin position="30"/>
        <end position="230"/>
    </location>
</feature>
<evidence type="ECO:0000313" key="3">
    <source>
        <dbReference type="Proteomes" id="UP001371218"/>
    </source>
</evidence>
<proteinExistence type="predicted"/>
<accession>A0ABU9BTU7</accession>
<reference evidence="2 3" key="1">
    <citation type="submission" date="2024-04" db="EMBL/GenBank/DDBJ databases">
        <title>Novel species of the genus Ideonella isolated from streams.</title>
        <authorList>
            <person name="Lu H."/>
        </authorList>
    </citation>
    <scope>NUCLEOTIDE SEQUENCE [LARGE SCALE GENOMIC DNA]</scope>
    <source>
        <strain evidence="2 3">DXS29W</strain>
    </source>
</reference>
<dbReference type="InterPro" id="IPR052340">
    <property type="entry name" value="RNase_Y/CdgJ"/>
</dbReference>
<dbReference type="Pfam" id="PF08668">
    <property type="entry name" value="HDOD"/>
    <property type="match status" value="1"/>
</dbReference>
<dbReference type="EMBL" id="JBBUTG010000008">
    <property type="protein sequence ID" value="MEK8032060.1"/>
    <property type="molecule type" value="Genomic_DNA"/>
</dbReference>
<dbReference type="SUPFAM" id="SSF109604">
    <property type="entry name" value="HD-domain/PDEase-like"/>
    <property type="match status" value="1"/>
</dbReference>
<evidence type="ECO:0000313" key="2">
    <source>
        <dbReference type="EMBL" id="MEK8032060.1"/>
    </source>
</evidence>
<comment type="caution">
    <text evidence="2">The sequence shown here is derived from an EMBL/GenBank/DDBJ whole genome shotgun (WGS) entry which is preliminary data.</text>
</comment>
<dbReference type="Gene3D" id="1.10.3210.10">
    <property type="entry name" value="Hypothetical protein af1432"/>
    <property type="match status" value="1"/>
</dbReference>
<dbReference type="Proteomes" id="UP001371218">
    <property type="component" value="Unassembled WGS sequence"/>
</dbReference>
<name>A0ABU9BTU7_9BURK</name>
<keyword evidence="3" id="KW-1185">Reference proteome</keyword>
<organism evidence="2 3">
    <name type="scientific">Ideonella lacteola</name>
    <dbReference type="NCBI Taxonomy" id="2984193"/>
    <lineage>
        <taxon>Bacteria</taxon>
        <taxon>Pseudomonadati</taxon>
        <taxon>Pseudomonadota</taxon>
        <taxon>Betaproteobacteria</taxon>
        <taxon>Burkholderiales</taxon>
        <taxon>Sphaerotilaceae</taxon>
        <taxon>Ideonella</taxon>
    </lineage>
</organism>
<dbReference type="PANTHER" id="PTHR33525">
    <property type="match status" value="1"/>
</dbReference>
<evidence type="ECO:0000259" key="1">
    <source>
        <dbReference type="PROSITE" id="PS51833"/>
    </source>
</evidence>
<dbReference type="PROSITE" id="PS51833">
    <property type="entry name" value="HDOD"/>
    <property type="match status" value="1"/>
</dbReference>
<dbReference type="PANTHER" id="PTHR33525:SF4">
    <property type="entry name" value="CYCLIC DI-GMP PHOSPHODIESTERASE CDGJ"/>
    <property type="match status" value="1"/>
</dbReference>
<gene>
    <name evidence="2" type="ORF">AACH06_14635</name>
</gene>
<dbReference type="InterPro" id="IPR013976">
    <property type="entry name" value="HDOD"/>
</dbReference>
<protein>
    <submittedName>
        <fullName evidence="2">HDOD domain-containing protein</fullName>
    </submittedName>
</protein>
<dbReference type="RefSeq" id="WP_341426472.1">
    <property type="nucleotide sequence ID" value="NZ_JBBUTG010000008.1"/>
</dbReference>